<evidence type="ECO:0000313" key="1">
    <source>
        <dbReference type="EMBL" id="KKL64662.1"/>
    </source>
</evidence>
<accession>A0A0F9GNE0</accession>
<comment type="caution">
    <text evidence="1">The sequence shown here is derived from an EMBL/GenBank/DDBJ whole genome shotgun (WGS) entry which is preliminary data.</text>
</comment>
<dbReference type="AlphaFoldDB" id="A0A0F9GNE0"/>
<sequence length="279" mass="32067">MAYYQGGGYGGRYSSPADYWNEQEQSQRSNIQNVLNMMLVMKQNKMNQADKQQEQQRYAATQEQAQKKWGVEQQQQVIANQLAERGMVAEESRAESQRITAKRPMAIPISTQRQAYADSLLKSGELNPQEYQQFKLTGTLPKKEGLTTFQQYSKKSTEMGRSQSYVRNKITNYGRSIDHENAPMSQAELIDRLMNAEAYKDRPLNIDEVAIKNLESARSVLAQLESTSYDQAWTKDEKRILAYISGNREKIKKEGLRIAVNQQTGEKVVEINGKWLTYR</sequence>
<dbReference type="EMBL" id="LAZR01027774">
    <property type="protein sequence ID" value="KKL64662.1"/>
    <property type="molecule type" value="Genomic_DNA"/>
</dbReference>
<name>A0A0F9GNE0_9ZZZZ</name>
<gene>
    <name evidence="1" type="ORF">LCGC14_2162730</name>
</gene>
<reference evidence="1" key="1">
    <citation type="journal article" date="2015" name="Nature">
        <title>Complex archaea that bridge the gap between prokaryotes and eukaryotes.</title>
        <authorList>
            <person name="Spang A."/>
            <person name="Saw J.H."/>
            <person name="Jorgensen S.L."/>
            <person name="Zaremba-Niedzwiedzka K."/>
            <person name="Martijn J."/>
            <person name="Lind A.E."/>
            <person name="van Eijk R."/>
            <person name="Schleper C."/>
            <person name="Guy L."/>
            <person name="Ettema T.J."/>
        </authorList>
    </citation>
    <scope>NUCLEOTIDE SEQUENCE</scope>
</reference>
<organism evidence="1">
    <name type="scientific">marine sediment metagenome</name>
    <dbReference type="NCBI Taxonomy" id="412755"/>
    <lineage>
        <taxon>unclassified sequences</taxon>
        <taxon>metagenomes</taxon>
        <taxon>ecological metagenomes</taxon>
    </lineage>
</organism>
<protein>
    <submittedName>
        <fullName evidence="1">Uncharacterized protein</fullName>
    </submittedName>
</protein>
<proteinExistence type="predicted"/>